<sequence length="390" mass="44640">MVTPVKRHIPHLAFEALGRICFLSVTSPFTESLYVVVQIRLKYFVHFSITWLPASIVPTFGSLSRLKYCSSSVIASSSMSRFPCCRLLSVACLADPPVYETNNGVIMVFTSEGFCTIDKEERFKCPIHAGARWNSVFNRKPRPFLNGSVDLSKLTQLKPQCDLRNAHVLFRTALHWRQALRHNLTPSSTGHSVVIIFKTIQSDYTYPAWPPGVYLCTSDGSVVGCKLVGDDQQENEINFIMPVFSSSEYYHAVCTVELSQYDTNFAKLENFVDDELYFMLLEHKIPIHETLAQGRRKRRSPKHELASSDLKAKINNYGVYLYLYVDKQTLQIPDKYSQLIVWPVDNRAFEKCLFNYIFNDECPCDQNVLREMATLDPCISLTLKPEHIFD</sequence>
<dbReference type="RefSeq" id="YP_009362475.1">
    <property type="nucleotide sequence ID" value="NC_034618.1"/>
</dbReference>
<dbReference type="KEGG" id="vg:32878300"/>
<dbReference type="GeneID" id="32878300"/>
<protein>
    <submittedName>
        <fullName evidence="1">Uncharacterized protein</fullName>
    </submittedName>
</protein>
<name>A0A1X9T5I7_9VIRU</name>
<evidence type="ECO:0000313" key="2">
    <source>
        <dbReference type="Proteomes" id="UP000203507"/>
    </source>
</evidence>
<dbReference type="EMBL" id="KX832224">
    <property type="protein sequence ID" value="ARR28966.1"/>
    <property type="molecule type" value="Genomic_DNA"/>
</dbReference>
<organism evidence="1">
    <name type="scientific">Ranid herpesvirus 3</name>
    <dbReference type="NCBI Taxonomy" id="1987509"/>
    <lineage>
        <taxon>Viruses</taxon>
        <taxon>Duplodnaviria</taxon>
        <taxon>Heunggongvirae</taxon>
        <taxon>Peploviricota</taxon>
        <taxon>Herviviricetes</taxon>
        <taxon>Herpesvirales</taxon>
        <taxon>Alloherpesviridae</taxon>
        <taxon>Batravirus</taxon>
        <taxon>Batravirus ranidallo3</taxon>
    </lineage>
</organism>
<reference evidence="1" key="1">
    <citation type="journal article" date="2017" name="Vet. Pathol.">
        <title>Ranid Herpesvirus 3 and Proliferative Dermatitis in Free-Ranging Wild Common Frogs (Rana Temporaria).</title>
        <authorList>
            <person name="Origgi F.C."/>
            <person name="Schmidt B.R."/>
            <person name="Lohmann P."/>
            <person name="Otten P."/>
            <person name="Akdesir E."/>
            <person name="Gaschen V."/>
            <person name="Aguilar-Bultet L."/>
            <person name="Wahli T."/>
            <person name="Sattler U."/>
            <person name="Stoffel M.H."/>
        </authorList>
    </citation>
    <scope>NUCLEOTIDE SEQUENCE [LARGE SCALE GENOMIC DNA]</scope>
    <source>
        <strain evidence="1">FO1_2015</strain>
    </source>
</reference>
<dbReference type="OrthoDB" id="39493at10239"/>
<proteinExistence type="predicted"/>
<evidence type="ECO:0000313" key="1">
    <source>
        <dbReference type="EMBL" id="ARR28966.1"/>
    </source>
</evidence>
<dbReference type="Proteomes" id="UP000203507">
    <property type="component" value="Segment"/>
</dbReference>
<accession>A0A1X9T5I7</accession>
<keyword evidence="2" id="KW-1185">Reference proteome</keyword>